<organism evidence="1 2">
    <name type="scientific">Hungatella hathewayi</name>
    <dbReference type="NCBI Taxonomy" id="154046"/>
    <lineage>
        <taxon>Bacteria</taxon>
        <taxon>Bacillati</taxon>
        <taxon>Bacillota</taxon>
        <taxon>Clostridia</taxon>
        <taxon>Lachnospirales</taxon>
        <taxon>Lachnospiraceae</taxon>
        <taxon>Hungatella</taxon>
    </lineage>
</organism>
<gene>
    <name evidence="1" type="ORF">CE91St55_66870</name>
</gene>
<reference evidence="1" key="1">
    <citation type="submission" date="2022-01" db="EMBL/GenBank/DDBJ databases">
        <title>Novel bile acid biosynthetic pathways are enriched in the microbiome of centenarians.</title>
        <authorList>
            <person name="Sato Y."/>
            <person name="Atarashi K."/>
            <person name="Plichta R.D."/>
            <person name="Arai Y."/>
            <person name="Sasajima S."/>
            <person name="Kearney M.S."/>
            <person name="Suda W."/>
            <person name="Takeshita K."/>
            <person name="Sasaki T."/>
            <person name="Okamoto S."/>
            <person name="Skelly N.A."/>
            <person name="Okamura Y."/>
            <person name="Vlamakis H."/>
            <person name="Li Y."/>
            <person name="Tanoue T."/>
            <person name="Takei H."/>
            <person name="Nittono H."/>
            <person name="Narushima S."/>
            <person name="Irie J."/>
            <person name="Itoh H."/>
            <person name="Moriya K."/>
            <person name="Sugiura Y."/>
            <person name="Suematsu M."/>
            <person name="Moritoki N."/>
            <person name="Shibata S."/>
            <person name="Littman R.D."/>
            <person name="Fischbach A.M."/>
            <person name="Uwamino Y."/>
            <person name="Inoue T."/>
            <person name="Honda A."/>
            <person name="Hattori M."/>
            <person name="Murai T."/>
            <person name="Xavier J.R."/>
            <person name="Hirose N."/>
            <person name="Honda K."/>
        </authorList>
    </citation>
    <scope>NUCLEOTIDE SEQUENCE</scope>
    <source>
        <strain evidence="1">CE91-St55</strain>
    </source>
</reference>
<protein>
    <submittedName>
        <fullName evidence="1">Uncharacterized protein</fullName>
    </submittedName>
</protein>
<dbReference type="AlphaFoldDB" id="A0AA37NAG4"/>
<dbReference type="Proteomes" id="UP001055091">
    <property type="component" value="Unassembled WGS sequence"/>
</dbReference>
<evidence type="ECO:0000313" key="2">
    <source>
        <dbReference type="Proteomes" id="UP001055091"/>
    </source>
</evidence>
<dbReference type="RefSeq" id="WP_178354696.1">
    <property type="nucleotide sequence ID" value="NZ_BQNJ01000003.1"/>
</dbReference>
<comment type="caution">
    <text evidence="1">The sequence shown here is derived from an EMBL/GenBank/DDBJ whole genome shotgun (WGS) entry which is preliminary data.</text>
</comment>
<proteinExistence type="predicted"/>
<name>A0AA37NAG4_9FIRM</name>
<accession>A0AA37NAG4</accession>
<evidence type="ECO:0000313" key="1">
    <source>
        <dbReference type="EMBL" id="GKH04706.1"/>
    </source>
</evidence>
<dbReference type="EMBL" id="BQNJ01000003">
    <property type="protein sequence ID" value="GKH04706.1"/>
    <property type="molecule type" value="Genomic_DNA"/>
</dbReference>
<sequence>MERDHLQENAEYAVNNVKYQVSASFQTPDDKIPAEDFADKLKRLILSEDIMNRNGKK</sequence>